<name>A0ABU3F0B3_9ENTE</name>
<organism evidence="1 2">
    <name type="scientific">Enterococcus hulanensis</name>
    <dbReference type="NCBI Taxonomy" id="2559929"/>
    <lineage>
        <taxon>Bacteria</taxon>
        <taxon>Bacillati</taxon>
        <taxon>Bacillota</taxon>
        <taxon>Bacilli</taxon>
        <taxon>Lactobacillales</taxon>
        <taxon>Enterococcaceae</taxon>
        <taxon>Enterococcus</taxon>
    </lineage>
</organism>
<proteinExistence type="predicted"/>
<comment type="caution">
    <text evidence="1">The sequence shown here is derived from an EMBL/GenBank/DDBJ whole genome shotgun (WGS) entry which is preliminary data.</text>
</comment>
<feature type="non-terminal residue" evidence="1">
    <location>
        <position position="91"/>
    </location>
</feature>
<evidence type="ECO:0000313" key="1">
    <source>
        <dbReference type="EMBL" id="MDT2600347.1"/>
    </source>
</evidence>
<evidence type="ECO:0008006" key="3">
    <source>
        <dbReference type="Google" id="ProtNLM"/>
    </source>
</evidence>
<keyword evidence="2" id="KW-1185">Reference proteome</keyword>
<evidence type="ECO:0000313" key="2">
    <source>
        <dbReference type="Proteomes" id="UP001252875"/>
    </source>
</evidence>
<gene>
    <name evidence="1" type="ORF">P7D85_11220</name>
</gene>
<sequence length="91" mass="10010">MAYEKQNWVSYDDNKTEEQNIQDGAVVTAERMNHIESGLVDHVNSKENPHGVTAHQVGALTEEETYANVINQIVGAESAVLKKDLLADGTE</sequence>
<reference evidence="1 2" key="1">
    <citation type="submission" date="2023-03" db="EMBL/GenBank/DDBJ databases">
        <authorList>
            <person name="Shen W."/>
            <person name="Cai J."/>
        </authorList>
    </citation>
    <scope>NUCLEOTIDE SEQUENCE [LARGE SCALE GENOMIC DNA]</scope>
    <source>
        <strain evidence="1 2">D6-4</strain>
    </source>
</reference>
<dbReference type="EMBL" id="JARPYI010000006">
    <property type="protein sequence ID" value="MDT2600347.1"/>
    <property type="molecule type" value="Genomic_DNA"/>
</dbReference>
<protein>
    <recommendedName>
        <fullName evidence="3">DUF4025 domain-containing protein</fullName>
    </recommendedName>
</protein>
<dbReference type="Proteomes" id="UP001252875">
    <property type="component" value="Unassembled WGS sequence"/>
</dbReference>
<accession>A0ABU3F0B3</accession>